<dbReference type="SUPFAM" id="SSF111369">
    <property type="entry name" value="HlyD-like secretion proteins"/>
    <property type="match status" value="1"/>
</dbReference>
<dbReference type="Gene3D" id="1.10.287.470">
    <property type="entry name" value="Helix hairpin bin"/>
    <property type="match status" value="1"/>
</dbReference>
<dbReference type="Pfam" id="PF25954">
    <property type="entry name" value="Beta-barrel_RND_2"/>
    <property type="match status" value="1"/>
</dbReference>
<dbReference type="Proteomes" id="UP001185659">
    <property type="component" value="Unassembled WGS sequence"/>
</dbReference>
<protein>
    <submittedName>
        <fullName evidence="5">Efflux RND transporter periplasmic adaptor subunit</fullName>
    </submittedName>
</protein>
<dbReference type="EMBL" id="JAWLIP010000001">
    <property type="protein sequence ID" value="MDV6224929.1"/>
    <property type="molecule type" value="Genomic_DNA"/>
</dbReference>
<organism evidence="5 6">
    <name type="scientific">Nitratireductor aquimarinus</name>
    <dbReference type="NCBI Taxonomy" id="889300"/>
    <lineage>
        <taxon>Bacteria</taxon>
        <taxon>Pseudomonadati</taxon>
        <taxon>Pseudomonadota</taxon>
        <taxon>Alphaproteobacteria</taxon>
        <taxon>Hyphomicrobiales</taxon>
        <taxon>Phyllobacteriaceae</taxon>
        <taxon>Nitratireductor</taxon>
    </lineage>
</organism>
<dbReference type="InterPro" id="IPR006143">
    <property type="entry name" value="RND_pump_MFP"/>
</dbReference>
<proteinExistence type="inferred from homology"/>
<evidence type="ECO:0000313" key="5">
    <source>
        <dbReference type="EMBL" id="MDV6224929.1"/>
    </source>
</evidence>
<comment type="caution">
    <text evidence="5">The sequence shown here is derived from an EMBL/GenBank/DDBJ whole genome shotgun (WGS) entry which is preliminary data.</text>
</comment>
<evidence type="ECO:0000313" key="6">
    <source>
        <dbReference type="Proteomes" id="UP001185659"/>
    </source>
</evidence>
<keyword evidence="2" id="KW-0175">Coiled coil</keyword>
<evidence type="ECO:0000259" key="4">
    <source>
        <dbReference type="Pfam" id="PF25973"/>
    </source>
</evidence>
<feature type="domain" description="CusB-like beta-barrel" evidence="3">
    <location>
        <begin position="195"/>
        <end position="269"/>
    </location>
</feature>
<dbReference type="InterPro" id="IPR058647">
    <property type="entry name" value="BSH_CzcB-like"/>
</dbReference>
<dbReference type="Gene3D" id="2.40.50.100">
    <property type="match status" value="1"/>
</dbReference>
<reference evidence="5 6" key="1">
    <citation type="submission" date="2023-10" db="EMBL/GenBank/DDBJ databases">
        <authorList>
            <person name="Venkata Ramana C."/>
            <person name="Sasikala C."/>
            <person name="Dhurka M."/>
        </authorList>
    </citation>
    <scope>NUCLEOTIDE SEQUENCE [LARGE SCALE GENOMIC DNA]</scope>
    <source>
        <strain evidence="5 6">KCTC 32151</strain>
    </source>
</reference>
<evidence type="ECO:0000259" key="3">
    <source>
        <dbReference type="Pfam" id="PF25954"/>
    </source>
</evidence>
<keyword evidence="6" id="KW-1185">Reference proteome</keyword>
<dbReference type="RefSeq" id="WP_317560237.1">
    <property type="nucleotide sequence ID" value="NZ_JAWLIP010000001.1"/>
</dbReference>
<accession>A0ABU4AFB0</accession>
<comment type="similarity">
    <text evidence="1">Belongs to the membrane fusion protein (MFP) (TC 8.A.1) family.</text>
</comment>
<dbReference type="NCBIfam" id="TIGR01730">
    <property type="entry name" value="RND_mfp"/>
    <property type="match status" value="1"/>
</dbReference>
<dbReference type="Pfam" id="PF25973">
    <property type="entry name" value="BSH_CzcB"/>
    <property type="match status" value="1"/>
</dbReference>
<evidence type="ECO:0000256" key="2">
    <source>
        <dbReference type="SAM" id="Coils"/>
    </source>
</evidence>
<sequence>MAGYMSQPVERGDLVARVATTAVLRPRTQIQISSELKGTVQSVPVMQNQRVKRGDILIQLDSTIFEYELERSAALVEAAEASLSDALIALEETDQKLTRAKALRHRNALSEQKLEDVQAERNRAANRVETAKADLAVKQVDLKLRRFDLSRSRIRSPIDGIVLARKAEPGRTVYASSEDSVLFILAEDLERMELIAKVNEADIGSIAEGQEATFLVDAYPDRTFRATIRDVSFAHRRENNLVTYEANLDVRNDDLKLRPGMTASVSITTDETTNALLIPTSALRYRPQTVEPESSEETNAEDAPGKALVHVLGEDGEPQPVRVELGVRNWEKAEVLSGLTEGQRVITGDALHTQ</sequence>
<evidence type="ECO:0000256" key="1">
    <source>
        <dbReference type="ARBA" id="ARBA00009477"/>
    </source>
</evidence>
<dbReference type="InterPro" id="IPR058792">
    <property type="entry name" value="Beta-barrel_RND_2"/>
</dbReference>
<name>A0ABU4AFB0_9HYPH</name>
<dbReference type="PANTHER" id="PTHR30469">
    <property type="entry name" value="MULTIDRUG RESISTANCE PROTEIN MDTA"/>
    <property type="match status" value="1"/>
</dbReference>
<feature type="domain" description="CzcB-like barrel-sandwich hybrid" evidence="4">
    <location>
        <begin position="30"/>
        <end position="177"/>
    </location>
</feature>
<gene>
    <name evidence="5" type="ORF">R2G56_01400</name>
</gene>
<dbReference type="Gene3D" id="2.40.420.20">
    <property type="match status" value="1"/>
</dbReference>
<dbReference type="Gene3D" id="2.40.30.170">
    <property type="match status" value="1"/>
</dbReference>
<feature type="coiled-coil region" evidence="2">
    <location>
        <begin position="76"/>
        <end position="134"/>
    </location>
</feature>
<dbReference type="PANTHER" id="PTHR30469:SF33">
    <property type="entry name" value="SLR1207 PROTEIN"/>
    <property type="match status" value="1"/>
</dbReference>